<dbReference type="Gene3D" id="3.40.190.150">
    <property type="entry name" value="Bordetella uptake gene, domain 1"/>
    <property type="match status" value="1"/>
</dbReference>
<keyword evidence="2" id="KW-0472">Membrane</keyword>
<dbReference type="CDD" id="cd07012">
    <property type="entry name" value="PBP2_Bug_TTT"/>
    <property type="match status" value="1"/>
</dbReference>
<dbReference type="EMBL" id="VIWU01000001">
    <property type="protein sequence ID" value="TWF81744.1"/>
    <property type="molecule type" value="Genomic_DNA"/>
</dbReference>
<comment type="similarity">
    <text evidence="1">Belongs to the UPF0065 (bug) family.</text>
</comment>
<reference evidence="3 4" key="1">
    <citation type="submission" date="2019-06" db="EMBL/GenBank/DDBJ databases">
        <title>Sequencing the genomes of 1000 actinobacteria strains.</title>
        <authorList>
            <person name="Klenk H.-P."/>
        </authorList>
    </citation>
    <scope>NUCLEOTIDE SEQUENCE [LARGE SCALE GENOMIC DNA]</scope>
    <source>
        <strain evidence="3 4">DSM 45671</strain>
    </source>
</reference>
<dbReference type="InterPro" id="IPR042100">
    <property type="entry name" value="Bug_dom1"/>
</dbReference>
<dbReference type="Pfam" id="PF03401">
    <property type="entry name" value="TctC"/>
    <property type="match status" value="1"/>
</dbReference>
<dbReference type="PIRSF" id="PIRSF017082">
    <property type="entry name" value="YflP"/>
    <property type="match status" value="1"/>
</dbReference>
<keyword evidence="2" id="KW-0812">Transmembrane</keyword>
<evidence type="ECO:0000256" key="2">
    <source>
        <dbReference type="SAM" id="Phobius"/>
    </source>
</evidence>
<sequence length="349" mass="35888">MQPPGTTEERAAASPERGRRRSGVIALVAALAATAAVVLTAPADDRGGAVQDVLGDEQLRIMAPASPGGGWDQTSREMQKALRELVGRTEVYNVSGAGGTIGLSQFVRHDGDPSELMTTGLIMMGAVIANGSPHSLADTTPLARLTTDYQVVVVAADSPLTDLPGLVAAMQADIAAVSISGGSAGGAEQIMAGLLAQAVGADPARVSYVAHSGGGEALTTVLSGRSTIGIFGLSEIEPQIEAGTVRALGVSSADRLPSLPDVPSLKESGLDVVVENWRGVVAPPGITEQEEQALEDMLVRMAHTEAWRDALARRGWGDALLAGPAFEEFVTSEQDRVSRVLTQIGLGGS</sequence>
<protein>
    <submittedName>
        <fullName evidence="3">Putative tricarboxylic transport membrane protein</fullName>
    </submittedName>
</protein>
<dbReference type="OrthoDB" id="9780943at2"/>
<keyword evidence="4" id="KW-1185">Reference proteome</keyword>
<name>A0A561T3Q7_9PSEU</name>
<comment type="caution">
    <text evidence="3">The sequence shown here is derived from an EMBL/GenBank/DDBJ whole genome shotgun (WGS) entry which is preliminary data.</text>
</comment>
<dbReference type="Gene3D" id="3.40.190.10">
    <property type="entry name" value="Periplasmic binding protein-like II"/>
    <property type="match status" value="1"/>
</dbReference>
<evidence type="ECO:0000313" key="3">
    <source>
        <dbReference type="EMBL" id="TWF81744.1"/>
    </source>
</evidence>
<dbReference type="RefSeq" id="WP_147260188.1">
    <property type="nucleotide sequence ID" value="NZ_VIWU01000001.1"/>
</dbReference>
<dbReference type="PANTHER" id="PTHR42928:SF3">
    <property type="entry name" value="UPF0065 PROTEIN YFLP"/>
    <property type="match status" value="1"/>
</dbReference>
<evidence type="ECO:0000313" key="4">
    <source>
        <dbReference type="Proteomes" id="UP000321261"/>
    </source>
</evidence>
<keyword evidence="2" id="KW-1133">Transmembrane helix</keyword>
<feature type="transmembrane region" description="Helical" evidence="2">
    <location>
        <begin position="24"/>
        <end position="43"/>
    </location>
</feature>
<dbReference type="AlphaFoldDB" id="A0A561T3Q7"/>
<organism evidence="3 4">
    <name type="scientific">Pseudonocardia hierapolitana</name>
    <dbReference type="NCBI Taxonomy" id="1128676"/>
    <lineage>
        <taxon>Bacteria</taxon>
        <taxon>Bacillati</taxon>
        <taxon>Actinomycetota</taxon>
        <taxon>Actinomycetes</taxon>
        <taxon>Pseudonocardiales</taxon>
        <taxon>Pseudonocardiaceae</taxon>
        <taxon>Pseudonocardia</taxon>
    </lineage>
</organism>
<dbReference type="InterPro" id="IPR005064">
    <property type="entry name" value="BUG"/>
</dbReference>
<dbReference type="Proteomes" id="UP000321261">
    <property type="component" value="Unassembled WGS sequence"/>
</dbReference>
<accession>A0A561T3Q7</accession>
<evidence type="ECO:0000256" key="1">
    <source>
        <dbReference type="ARBA" id="ARBA00006987"/>
    </source>
</evidence>
<dbReference type="PANTHER" id="PTHR42928">
    <property type="entry name" value="TRICARBOXYLATE-BINDING PROTEIN"/>
    <property type="match status" value="1"/>
</dbReference>
<gene>
    <name evidence="3" type="ORF">FHX44_117689</name>
</gene>
<proteinExistence type="inferred from homology"/>